<evidence type="ECO:0000256" key="4">
    <source>
        <dbReference type="ARBA" id="ARBA00093443"/>
    </source>
</evidence>
<evidence type="ECO:0000256" key="5">
    <source>
        <dbReference type="RuleBase" id="RU365009"/>
    </source>
</evidence>
<organism evidence="6 7">
    <name type="scientific">Aspergillus pseudoustus</name>
    <dbReference type="NCBI Taxonomy" id="1810923"/>
    <lineage>
        <taxon>Eukaryota</taxon>
        <taxon>Fungi</taxon>
        <taxon>Dikarya</taxon>
        <taxon>Ascomycota</taxon>
        <taxon>Pezizomycotina</taxon>
        <taxon>Eurotiomycetes</taxon>
        <taxon>Eurotiomycetidae</taxon>
        <taxon>Eurotiales</taxon>
        <taxon>Aspergillaceae</taxon>
        <taxon>Aspergillus</taxon>
        <taxon>Aspergillus subgen. Nidulantes</taxon>
    </lineage>
</organism>
<keyword evidence="7" id="KW-1185">Reference proteome</keyword>
<evidence type="ECO:0000256" key="1">
    <source>
        <dbReference type="ARBA" id="ARBA00022969"/>
    </source>
</evidence>
<accession>A0ABR4KVY8</accession>
<gene>
    <name evidence="6" type="ORF">BJY01DRAFT_242778</name>
</gene>
<proteinExistence type="inferred from homology"/>
<keyword evidence="5" id="KW-0134">Cell wall</keyword>
<comment type="subcellular location">
    <subcellularLocation>
        <location evidence="5">Secreted</location>
        <location evidence="5">Cell wall</location>
    </subcellularLocation>
    <subcellularLocation>
        <location evidence="4">Spore wall</location>
    </subcellularLocation>
</comment>
<keyword evidence="3" id="KW-0183">Conidiation</keyword>
<feature type="chain" id="PRO_5045005294" description="Hydrophobin" evidence="5">
    <location>
        <begin position="17"/>
        <end position="130"/>
    </location>
</feature>
<evidence type="ECO:0000256" key="3">
    <source>
        <dbReference type="ARBA" id="ARBA00023321"/>
    </source>
</evidence>
<keyword evidence="2 5" id="KW-1015">Disulfide bond</keyword>
<evidence type="ECO:0000313" key="6">
    <source>
        <dbReference type="EMBL" id="KAL2856443.1"/>
    </source>
</evidence>
<dbReference type="EMBL" id="JBFXLU010000007">
    <property type="protein sequence ID" value="KAL2856443.1"/>
    <property type="molecule type" value="Genomic_DNA"/>
</dbReference>
<dbReference type="SMART" id="SM00075">
    <property type="entry name" value="HYDRO"/>
    <property type="match status" value="1"/>
</dbReference>
<comment type="caution">
    <text evidence="6">The sequence shown here is derived from an EMBL/GenBank/DDBJ whole genome shotgun (WGS) entry which is preliminary data.</text>
</comment>
<evidence type="ECO:0000313" key="7">
    <source>
        <dbReference type="Proteomes" id="UP001610446"/>
    </source>
</evidence>
<reference evidence="6 7" key="1">
    <citation type="submission" date="2024-07" db="EMBL/GenBank/DDBJ databases">
        <title>Section-level genome sequencing and comparative genomics of Aspergillus sections Usti and Cavernicolus.</title>
        <authorList>
            <consortium name="Lawrence Berkeley National Laboratory"/>
            <person name="Nybo J.L."/>
            <person name="Vesth T.C."/>
            <person name="Theobald S."/>
            <person name="Frisvad J.C."/>
            <person name="Larsen T.O."/>
            <person name="Kjaerboelling I."/>
            <person name="Rothschild-Mancinelli K."/>
            <person name="Lyhne E.K."/>
            <person name="Kogle M.E."/>
            <person name="Barry K."/>
            <person name="Clum A."/>
            <person name="Na H."/>
            <person name="Ledsgaard L."/>
            <person name="Lin J."/>
            <person name="Lipzen A."/>
            <person name="Kuo A."/>
            <person name="Riley R."/>
            <person name="Mondo S."/>
            <person name="Labutti K."/>
            <person name="Haridas S."/>
            <person name="Pangalinan J."/>
            <person name="Salamov A.A."/>
            <person name="Simmons B.A."/>
            <person name="Magnuson J.K."/>
            <person name="Chen J."/>
            <person name="Drula E."/>
            <person name="Henrissat B."/>
            <person name="Wiebenga A."/>
            <person name="Lubbers R.J."/>
            <person name="Gomes A.C."/>
            <person name="Makela M.R."/>
            <person name="Stajich J."/>
            <person name="Grigoriev I.V."/>
            <person name="Mortensen U.H."/>
            <person name="De Vries R.P."/>
            <person name="Baker S.E."/>
            <person name="Andersen M.R."/>
        </authorList>
    </citation>
    <scope>NUCLEOTIDE SEQUENCE [LARGE SCALE GENOMIC DNA]</scope>
    <source>
        <strain evidence="6 7">CBS 123904</strain>
    </source>
</reference>
<keyword evidence="5" id="KW-0964">Secreted</keyword>
<feature type="signal peptide" evidence="5">
    <location>
        <begin position="1"/>
        <end position="16"/>
    </location>
</feature>
<name>A0ABR4KVY8_9EURO</name>
<comment type="similarity">
    <text evidence="5">Belongs to the fungal hydrophobin family.</text>
</comment>
<dbReference type="InterPro" id="IPR001338">
    <property type="entry name" value="Class_I_Hydrophobin"/>
</dbReference>
<dbReference type="Proteomes" id="UP001610446">
    <property type="component" value="Unassembled WGS sequence"/>
</dbReference>
<dbReference type="CDD" id="cd23507">
    <property type="entry name" value="hydrophobin_I"/>
    <property type="match status" value="1"/>
</dbReference>
<keyword evidence="1" id="KW-0749">Sporulation</keyword>
<evidence type="ECO:0000256" key="2">
    <source>
        <dbReference type="ARBA" id="ARBA00023157"/>
    </source>
</evidence>
<sequence>MKFLALATLFAAAAIAMPTDCTAPSTSIEQSTTQTENTCGRAQLACCPDASSEDVSREERASLLNLLGNSDVLSNGVLGRYRGCSGLVSLQAAVGGQCNSNVACCNTGDNEFNGLINVGIPCVPINLPVL</sequence>
<dbReference type="Pfam" id="PF01185">
    <property type="entry name" value="Hydrophobin"/>
    <property type="match status" value="1"/>
</dbReference>
<keyword evidence="5" id="KW-0732">Signal</keyword>
<protein>
    <recommendedName>
        <fullName evidence="5">Hydrophobin</fullName>
    </recommendedName>
</protein>